<evidence type="ECO:0000313" key="2">
    <source>
        <dbReference type="Proteomes" id="UP000192578"/>
    </source>
</evidence>
<accession>A0A1W0WMY8</accession>
<reference evidence="2" key="1">
    <citation type="submission" date="2017-01" db="EMBL/GenBank/DDBJ databases">
        <title>Comparative genomics of anhydrobiosis in the tardigrade Hypsibius dujardini.</title>
        <authorList>
            <person name="Yoshida Y."/>
            <person name="Koutsovoulos G."/>
            <person name="Laetsch D."/>
            <person name="Stevens L."/>
            <person name="Kumar S."/>
            <person name="Horikawa D."/>
            <person name="Ishino K."/>
            <person name="Komine S."/>
            <person name="Tomita M."/>
            <person name="Blaxter M."/>
            <person name="Arakawa K."/>
        </authorList>
    </citation>
    <scope>NUCLEOTIDE SEQUENCE [LARGE SCALE GENOMIC DNA]</scope>
    <source>
        <strain evidence="2">Z151</strain>
    </source>
</reference>
<protein>
    <submittedName>
        <fullName evidence="1">Uncharacterized protein</fullName>
    </submittedName>
</protein>
<gene>
    <name evidence="1" type="ORF">BV898_09253</name>
</gene>
<keyword evidence="2" id="KW-1185">Reference proteome</keyword>
<dbReference type="Proteomes" id="UP000192578">
    <property type="component" value="Unassembled WGS sequence"/>
</dbReference>
<proteinExistence type="predicted"/>
<evidence type="ECO:0000313" key="1">
    <source>
        <dbReference type="EMBL" id="OQV16581.1"/>
    </source>
</evidence>
<organism evidence="1 2">
    <name type="scientific">Hypsibius exemplaris</name>
    <name type="common">Freshwater tardigrade</name>
    <dbReference type="NCBI Taxonomy" id="2072580"/>
    <lineage>
        <taxon>Eukaryota</taxon>
        <taxon>Metazoa</taxon>
        <taxon>Ecdysozoa</taxon>
        <taxon>Tardigrada</taxon>
        <taxon>Eutardigrada</taxon>
        <taxon>Parachela</taxon>
        <taxon>Hypsibioidea</taxon>
        <taxon>Hypsibiidae</taxon>
        <taxon>Hypsibius</taxon>
    </lineage>
</organism>
<comment type="caution">
    <text evidence="1">The sequence shown here is derived from an EMBL/GenBank/DDBJ whole genome shotgun (WGS) entry which is preliminary data.</text>
</comment>
<sequence>MKVKGIRTGPLLFEELLKQRKQVLSEHPAAVSLAQETKKADRLYRATRRLNRVARPASGDFRRETPDWMGEAVREQEEIDQLRNRANDVVSIIGIVPPLDGVRGKFTALMI</sequence>
<name>A0A1W0WMY8_HYPEX</name>
<dbReference type="EMBL" id="MTYJ01000072">
    <property type="protein sequence ID" value="OQV16581.1"/>
    <property type="molecule type" value="Genomic_DNA"/>
</dbReference>
<dbReference type="AlphaFoldDB" id="A0A1W0WMY8"/>